<evidence type="ECO:0000256" key="1">
    <source>
        <dbReference type="SAM" id="MobiDB-lite"/>
    </source>
</evidence>
<dbReference type="KEGG" id="qsa:O6P43_025473"/>
<organism evidence="2 3">
    <name type="scientific">Quillaja saponaria</name>
    <name type="common">Soap bark tree</name>
    <dbReference type="NCBI Taxonomy" id="32244"/>
    <lineage>
        <taxon>Eukaryota</taxon>
        <taxon>Viridiplantae</taxon>
        <taxon>Streptophyta</taxon>
        <taxon>Embryophyta</taxon>
        <taxon>Tracheophyta</taxon>
        <taxon>Spermatophyta</taxon>
        <taxon>Magnoliopsida</taxon>
        <taxon>eudicotyledons</taxon>
        <taxon>Gunneridae</taxon>
        <taxon>Pentapetalae</taxon>
        <taxon>rosids</taxon>
        <taxon>fabids</taxon>
        <taxon>Fabales</taxon>
        <taxon>Quillajaceae</taxon>
        <taxon>Quillaja</taxon>
    </lineage>
</organism>
<comment type="caution">
    <text evidence="2">The sequence shown here is derived from an EMBL/GenBank/DDBJ whole genome shotgun (WGS) entry which is preliminary data.</text>
</comment>
<dbReference type="Proteomes" id="UP001163823">
    <property type="component" value="Chromosome 10"/>
</dbReference>
<evidence type="ECO:0000313" key="3">
    <source>
        <dbReference type="Proteomes" id="UP001163823"/>
    </source>
</evidence>
<evidence type="ECO:0000313" key="2">
    <source>
        <dbReference type="EMBL" id="KAJ7953823.1"/>
    </source>
</evidence>
<dbReference type="EMBL" id="JARAOO010000010">
    <property type="protein sequence ID" value="KAJ7953823.1"/>
    <property type="molecule type" value="Genomic_DNA"/>
</dbReference>
<protein>
    <submittedName>
        <fullName evidence="2">E3 ubiquitin-protein ligase RING1-like</fullName>
    </submittedName>
</protein>
<gene>
    <name evidence="2" type="ORF">O6P43_025473</name>
</gene>
<feature type="compositionally biased region" description="Acidic residues" evidence="1">
    <location>
        <begin position="45"/>
        <end position="55"/>
    </location>
</feature>
<feature type="region of interest" description="Disordered" evidence="1">
    <location>
        <begin position="35"/>
        <end position="64"/>
    </location>
</feature>
<keyword evidence="3" id="KW-1185">Reference proteome</keyword>
<name>A0AAD7L933_QUISA</name>
<sequence>MASEPDVSEISSMFERLARNRDISLFLPFILGLANDNDSTRTDSQDPDEESESTETESAPTASRERIILINPLTQGMVVIEGSSNLETLLREFSGKDGQPPASKESIEAIPTVEFGKDEDGECAICLDEWEVQDSC</sequence>
<dbReference type="AlphaFoldDB" id="A0AAD7L933"/>
<accession>A0AAD7L933</accession>
<reference evidence="2" key="1">
    <citation type="journal article" date="2023" name="Science">
        <title>Elucidation of the pathway for biosynthesis of saponin adjuvants from the soapbark tree.</title>
        <authorList>
            <person name="Reed J."/>
            <person name="Orme A."/>
            <person name="El-Demerdash A."/>
            <person name="Owen C."/>
            <person name="Martin L.B.B."/>
            <person name="Misra R.C."/>
            <person name="Kikuchi S."/>
            <person name="Rejzek M."/>
            <person name="Martin A.C."/>
            <person name="Harkess A."/>
            <person name="Leebens-Mack J."/>
            <person name="Louveau T."/>
            <person name="Stephenson M.J."/>
            <person name="Osbourn A."/>
        </authorList>
    </citation>
    <scope>NUCLEOTIDE SEQUENCE</scope>
    <source>
        <strain evidence="2">S10</strain>
    </source>
</reference>
<proteinExistence type="predicted"/>